<feature type="compositionally biased region" description="Basic residues" evidence="1">
    <location>
        <begin position="162"/>
        <end position="171"/>
    </location>
</feature>
<dbReference type="AlphaFoldDB" id="A0A6B0UZK1"/>
<keyword evidence="2" id="KW-0732">Signal</keyword>
<feature type="signal peptide" evidence="2">
    <location>
        <begin position="1"/>
        <end position="17"/>
    </location>
</feature>
<evidence type="ECO:0000313" key="3">
    <source>
        <dbReference type="EMBL" id="MXU95297.1"/>
    </source>
</evidence>
<feature type="chain" id="PRO_5025603484" evidence="2">
    <location>
        <begin position="18"/>
        <end position="183"/>
    </location>
</feature>
<protein>
    <submittedName>
        <fullName evidence="3">Putative secreted protein</fullName>
    </submittedName>
</protein>
<name>A0A6B0UZK1_IXORI</name>
<accession>A0A6B0UZK1</accession>
<proteinExistence type="predicted"/>
<evidence type="ECO:0000256" key="2">
    <source>
        <dbReference type="SAM" id="SignalP"/>
    </source>
</evidence>
<dbReference type="EMBL" id="GIFC01013214">
    <property type="protein sequence ID" value="MXU95297.1"/>
    <property type="molecule type" value="Transcribed_RNA"/>
</dbReference>
<sequence>MGTPPLLLVLLLGRGAAAPHGAPPKGPCSRRCRWLGRRSTVRQDTAPPPDPISDAPNVARWPREAHAKGSAHTWSRPGRTPTGRPSHGRRSREGRNSAPGTSRRLSRPAETSRCGRVRGHLGGGTRACGARALFIAHAQYRSSAATCRLQLWCVPGVPGTRGTRRTRHRTTRPNADQADHRVI</sequence>
<organism evidence="3">
    <name type="scientific">Ixodes ricinus</name>
    <name type="common">Common tick</name>
    <name type="synonym">Acarus ricinus</name>
    <dbReference type="NCBI Taxonomy" id="34613"/>
    <lineage>
        <taxon>Eukaryota</taxon>
        <taxon>Metazoa</taxon>
        <taxon>Ecdysozoa</taxon>
        <taxon>Arthropoda</taxon>
        <taxon>Chelicerata</taxon>
        <taxon>Arachnida</taxon>
        <taxon>Acari</taxon>
        <taxon>Parasitiformes</taxon>
        <taxon>Ixodida</taxon>
        <taxon>Ixodoidea</taxon>
        <taxon>Ixodidae</taxon>
        <taxon>Ixodinae</taxon>
        <taxon>Ixodes</taxon>
    </lineage>
</organism>
<evidence type="ECO:0000256" key="1">
    <source>
        <dbReference type="SAM" id="MobiDB-lite"/>
    </source>
</evidence>
<reference evidence="3" key="1">
    <citation type="submission" date="2019-12" db="EMBL/GenBank/DDBJ databases">
        <title>An insight into the sialome of adult female Ixodes ricinus ticks feeding for 6 days.</title>
        <authorList>
            <person name="Perner J."/>
            <person name="Ribeiro J.M.C."/>
        </authorList>
    </citation>
    <scope>NUCLEOTIDE SEQUENCE</scope>
    <source>
        <strain evidence="3">Semi-engorged</strain>
        <tissue evidence="3">Salivary glands</tissue>
    </source>
</reference>
<feature type="region of interest" description="Disordered" evidence="1">
    <location>
        <begin position="39"/>
        <end position="122"/>
    </location>
</feature>
<feature type="region of interest" description="Disordered" evidence="1">
    <location>
        <begin position="160"/>
        <end position="183"/>
    </location>
</feature>